<dbReference type="SUPFAM" id="SSF52540">
    <property type="entry name" value="P-loop containing nucleoside triphosphate hydrolases"/>
    <property type="match status" value="1"/>
</dbReference>
<dbReference type="InterPro" id="IPR018145">
    <property type="entry name" value="CagE_TrbE_VirB_cntrl_dom"/>
</dbReference>
<feature type="domain" description="CagE TrbE VirB component of type IV transporter system central" evidence="4">
    <location>
        <begin position="324"/>
        <end position="406"/>
    </location>
</feature>
<dbReference type="Pfam" id="PF19044">
    <property type="entry name" value="P-loop_TraG"/>
    <property type="match status" value="1"/>
</dbReference>
<dbReference type="HOGENOM" id="CLU_008341_1_0_12"/>
<organism evidence="6 7">
    <name type="scientific">Treponema succinifaciens (strain ATCC 33096 / DSM 2489 / 6091)</name>
    <dbReference type="NCBI Taxonomy" id="869209"/>
    <lineage>
        <taxon>Bacteria</taxon>
        <taxon>Pseudomonadati</taxon>
        <taxon>Spirochaetota</taxon>
        <taxon>Spirochaetia</taxon>
        <taxon>Spirochaetales</taxon>
        <taxon>Treponemataceae</taxon>
        <taxon>Treponema</taxon>
    </lineage>
</organism>
<dbReference type="Proteomes" id="UP000006852">
    <property type="component" value="Plasmid pTRESU01"/>
</dbReference>
<feature type="domain" description="TraG P-loop" evidence="5">
    <location>
        <begin position="467"/>
        <end position="766"/>
    </location>
</feature>
<dbReference type="OrthoDB" id="9816422at2"/>
<keyword evidence="7" id="KW-1185">Reference proteome</keyword>
<dbReference type="GeneID" id="302999788"/>
<evidence type="ECO:0000313" key="6">
    <source>
        <dbReference type="EMBL" id="AEB15557.1"/>
    </source>
</evidence>
<keyword evidence="2" id="KW-0547">Nucleotide-binding</keyword>
<dbReference type="GO" id="GO:0005524">
    <property type="term" value="F:ATP binding"/>
    <property type="evidence" value="ECO:0007669"/>
    <property type="project" value="UniProtKB-KW"/>
</dbReference>
<protein>
    <submittedName>
        <fullName evidence="6">CagE, TrbE, VirB component of type IV transporter system, conserved region</fullName>
    </submittedName>
</protein>
<sequence length="858" mass="97593">MKIPSLDLLKFKEPQNQLKYVLPWSFIISPGICLLKNGALMTTYQVEYPDLEASSAPEIASMASLFNRSAMTLAQNEGWALFFDVKRYKTKDYPAGDFSNLAGWLIDQRRAENYHKFGEHFTTEYYITFVYQLPSDIDSKTTGFFFKNKTKNQKVINKVVKGNNFPKMQKEAEDFLDECEKVMGTLAVKLWIHRLTDSELFSYIKSTVSLNRQNLVYPEDTFFFLDNYLCDMDVQNSQPLKIGDYYAPVMGIMDFPNKTYPAIFDALNRTMPEFRWTTRFIPLSKEKSTKEAEKYQNRFYSARKSGMTLFTEMAMNVEIDKENKGALEMEAQASNIQGDIALGEYVLGYYTSNLMVWDKKFENAKLKARKLQQVVRSCGFSVKEETFNNTQAWLGMMPGNVYANIRRPLISTKNFSNIIPLSSAWQGLLHNDFTEETCGSSIPLCTCSTSYGTPFFLNLNVRDVGHTFVFGPTGAGKSTLLALLMASATKYKDANIVCIDKQLSSRAIMVGGGGIYIEPGKDEVAFQPLSELKSPDECTPSEYTESLMWCQQFIEGLLAQQNIGITPEMSKVISETLRLISQKDKSRRTLTTFQQYATYSDPENGSNTIRIGLDPYCSGGQFGSIFDAEETTLPLSKLITIEMGSLMRLSEKAVAPALMYIFRYLEKLWNLPTGSKQPLTFLFLDEAWLYLQHPIFAGFLQEWLRTLRKKKVFCIFATQEVAAAAKSSLSDTIAQQCLTKIYLADESATTPGLVESYRYFGLTDSEILALSNATMKRDYYFKNPNGCRMFTLDLDPFQLALISPDHEMLDRIEAEHGRNTTEPLAFEILEETRKKFADLGKDTKQVNFEKYKKMLAAC</sequence>
<evidence type="ECO:0000259" key="5">
    <source>
        <dbReference type="Pfam" id="PF19044"/>
    </source>
</evidence>
<proteinExistence type="inferred from homology"/>
<name>F2NYQ8_TRES6</name>
<dbReference type="Gene3D" id="3.40.50.300">
    <property type="entry name" value="P-loop containing nucleotide triphosphate hydrolases"/>
    <property type="match status" value="2"/>
</dbReference>
<evidence type="ECO:0000256" key="1">
    <source>
        <dbReference type="ARBA" id="ARBA00006512"/>
    </source>
</evidence>
<dbReference type="CDD" id="cd00267">
    <property type="entry name" value="ABC_ATPase"/>
    <property type="match status" value="1"/>
</dbReference>
<keyword evidence="6" id="KW-0614">Plasmid</keyword>
<evidence type="ECO:0000256" key="2">
    <source>
        <dbReference type="ARBA" id="ARBA00022741"/>
    </source>
</evidence>
<evidence type="ECO:0000313" key="7">
    <source>
        <dbReference type="Proteomes" id="UP000006852"/>
    </source>
</evidence>
<dbReference type="Pfam" id="PF03135">
    <property type="entry name" value="CagE_TrbE_VirB"/>
    <property type="match status" value="1"/>
</dbReference>
<dbReference type="PANTHER" id="PTHR30121">
    <property type="entry name" value="UNCHARACTERIZED PROTEIN YJGR-RELATED"/>
    <property type="match status" value="1"/>
</dbReference>
<dbReference type="RefSeq" id="WP_013702801.1">
    <property type="nucleotide sequence ID" value="NC_015386.1"/>
</dbReference>
<comment type="similarity">
    <text evidence="1">Belongs to the TrbE/VirB4 family.</text>
</comment>
<dbReference type="InterPro" id="IPR027417">
    <property type="entry name" value="P-loop_NTPase"/>
</dbReference>
<reference evidence="7" key="1">
    <citation type="submission" date="2011-04" db="EMBL/GenBank/DDBJ databases">
        <title>The complete genome of plasmid of Treponema succinifaciens DSM 2489.</title>
        <authorList>
            <person name="Lucas S."/>
            <person name="Copeland A."/>
            <person name="Lapidus A."/>
            <person name="Bruce D."/>
            <person name="Goodwin L."/>
            <person name="Pitluck S."/>
            <person name="Peters L."/>
            <person name="Kyrpides N."/>
            <person name="Mavromatis K."/>
            <person name="Ivanova N."/>
            <person name="Ovchinnikova G."/>
            <person name="Teshima H."/>
            <person name="Detter J.C."/>
            <person name="Tapia R."/>
            <person name="Han C."/>
            <person name="Land M."/>
            <person name="Hauser L."/>
            <person name="Markowitz V."/>
            <person name="Cheng J.-F."/>
            <person name="Hugenholtz P."/>
            <person name="Woyke T."/>
            <person name="Wu D."/>
            <person name="Gronow S."/>
            <person name="Wellnitz S."/>
            <person name="Brambilla E."/>
            <person name="Klenk H.-P."/>
            <person name="Eisen J.A."/>
        </authorList>
    </citation>
    <scope>NUCLEOTIDE SEQUENCE [LARGE SCALE GENOMIC DNA]</scope>
    <source>
        <strain evidence="7">ATCC 33096 / DSM 2489 / 6091</strain>
        <plasmid evidence="7">Plasmid pTRESU01</plasmid>
    </source>
</reference>
<accession>F2NYQ8</accession>
<dbReference type="InterPro" id="IPR043964">
    <property type="entry name" value="P-loop_TraG"/>
</dbReference>
<dbReference type="eggNOG" id="COG3451">
    <property type="taxonomic scope" value="Bacteria"/>
</dbReference>
<gene>
    <name evidence="6" type="ordered locus">Tresu_2701</name>
</gene>
<dbReference type="PANTHER" id="PTHR30121:SF12">
    <property type="entry name" value="TYPE IV SECRETION SYSTEM PROTEIN CAGE"/>
    <property type="match status" value="1"/>
</dbReference>
<keyword evidence="3" id="KW-0067">ATP-binding</keyword>
<evidence type="ECO:0000259" key="4">
    <source>
        <dbReference type="Pfam" id="PF03135"/>
    </source>
</evidence>
<dbReference type="EMBL" id="CP002632">
    <property type="protein sequence ID" value="AEB15557.1"/>
    <property type="molecule type" value="Genomic_DNA"/>
</dbReference>
<dbReference type="KEGG" id="tsu:Tresu_2701"/>
<dbReference type="InterPro" id="IPR051162">
    <property type="entry name" value="T4SS_component"/>
</dbReference>
<evidence type="ECO:0000256" key="3">
    <source>
        <dbReference type="ARBA" id="ARBA00022840"/>
    </source>
</evidence>
<dbReference type="AlphaFoldDB" id="F2NYQ8"/>
<geneLocation type="plasmid" evidence="6 7">
    <name>pTRESU01</name>
</geneLocation>